<reference evidence="13" key="1">
    <citation type="journal article" date="2019" name="Int. J. Syst. Evol. Microbiol.">
        <title>The Global Catalogue of Microorganisms (GCM) 10K type strain sequencing project: providing services to taxonomists for standard genome sequencing and annotation.</title>
        <authorList>
            <consortium name="The Broad Institute Genomics Platform"/>
            <consortium name="The Broad Institute Genome Sequencing Center for Infectious Disease"/>
            <person name="Wu L."/>
            <person name="Ma J."/>
        </authorList>
    </citation>
    <scope>NUCLEOTIDE SEQUENCE [LARGE SCALE GENOMIC DNA]</scope>
    <source>
        <strain evidence="13">CCUG 56108</strain>
    </source>
</reference>
<dbReference type="InterPro" id="IPR039421">
    <property type="entry name" value="Type_1_exporter"/>
</dbReference>
<evidence type="ECO:0000256" key="7">
    <source>
        <dbReference type="ARBA" id="ARBA00023136"/>
    </source>
</evidence>
<feature type="transmembrane region" description="Helical" evidence="9">
    <location>
        <begin position="178"/>
        <end position="196"/>
    </location>
</feature>
<dbReference type="SUPFAM" id="SSF90123">
    <property type="entry name" value="ABC transporter transmembrane region"/>
    <property type="match status" value="1"/>
</dbReference>
<dbReference type="PROSITE" id="PS00211">
    <property type="entry name" value="ABC_TRANSPORTER_1"/>
    <property type="match status" value="1"/>
</dbReference>
<proteinExistence type="inferred from homology"/>
<dbReference type="SUPFAM" id="SSF52540">
    <property type="entry name" value="P-loop containing nucleoside triphosphate hydrolases"/>
    <property type="match status" value="1"/>
</dbReference>
<dbReference type="PROSITE" id="PS50893">
    <property type="entry name" value="ABC_TRANSPORTER_2"/>
    <property type="match status" value="1"/>
</dbReference>
<keyword evidence="7 9" id="KW-0472">Membrane</keyword>
<protein>
    <submittedName>
        <fullName evidence="12">ABC transporter ATP-binding protein</fullName>
    </submittedName>
</protein>
<feature type="transmembrane region" description="Helical" evidence="9">
    <location>
        <begin position="73"/>
        <end position="96"/>
    </location>
</feature>
<dbReference type="InterPro" id="IPR011527">
    <property type="entry name" value="ABC1_TM_dom"/>
</dbReference>
<organism evidence="12 13">
    <name type="scientific">Methylobacterium marchantiae</name>
    <dbReference type="NCBI Taxonomy" id="600331"/>
    <lineage>
        <taxon>Bacteria</taxon>
        <taxon>Pseudomonadati</taxon>
        <taxon>Pseudomonadota</taxon>
        <taxon>Alphaproteobacteria</taxon>
        <taxon>Hyphomicrobiales</taxon>
        <taxon>Methylobacteriaceae</taxon>
        <taxon>Methylobacterium</taxon>
    </lineage>
</organism>
<evidence type="ECO:0000256" key="4">
    <source>
        <dbReference type="ARBA" id="ARBA00022741"/>
    </source>
</evidence>
<dbReference type="SMART" id="SM00382">
    <property type="entry name" value="AAA"/>
    <property type="match status" value="1"/>
</dbReference>
<dbReference type="PROSITE" id="PS50929">
    <property type="entry name" value="ABC_TM1F"/>
    <property type="match status" value="1"/>
</dbReference>
<dbReference type="Gene3D" id="3.40.50.300">
    <property type="entry name" value="P-loop containing nucleotide triphosphate hydrolases"/>
    <property type="match status" value="1"/>
</dbReference>
<keyword evidence="3 9" id="KW-0812">Transmembrane</keyword>
<keyword evidence="4" id="KW-0547">Nucleotide-binding</keyword>
<comment type="caution">
    <text evidence="12">The sequence shown here is derived from an EMBL/GenBank/DDBJ whole genome shotgun (WGS) entry which is preliminary data.</text>
</comment>
<keyword evidence="6 9" id="KW-1133">Transmembrane helix</keyword>
<name>A0ABW3WTP6_9HYPH</name>
<dbReference type="InterPro" id="IPR027417">
    <property type="entry name" value="P-loop_NTPase"/>
</dbReference>
<feature type="transmembrane region" description="Helical" evidence="9">
    <location>
        <begin position="146"/>
        <end position="172"/>
    </location>
</feature>
<evidence type="ECO:0000256" key="8">
    <source>
        <dbReference type="SAM" id="MobiDB-lite"/>
    </source>
</evidence>
<gene>
    <name evidence="12" type="ORF">ACFQ4G_00040</name>
</gene>
<feature type="domain" description="ABC transmembrane type-1" evidence="11">
    <location>
        <begin position="20"/>
        <end position="320"/>
    </location>
</feature>
<feature type="transmembrane region" description="Helical" evidence="9">
    <location>
        <begin position="21"/>
        <end position="44"/>
    </location>
</feature>
<comment type="similarity">
    <text evidence="2">Belongs to the ABC transporter superfamily.</text>
</comment>
<keyword evidence="13" id="KW-1185">Reference proteome</keyword>
<dbReference type="Proteomes" id="UP001597176">
    <property type="component" value="Unassembled WGS sequence"/>
</dbReference>
<evidence type="ECO:0000259" key="10">
    <source>
        <dbReference type="PROSITE" id="PS50893"/>
    </source>
</evidence>
<evidence type="ECO:0000313" key="12">
    <source>
        <dbReference type="EMBL" id="MFD1299974.1"/>
    </source>
</evidence>
<dbReference type="PANTHER" id="PTHR24221:SF654">
    <property type="entry name" value="ATP-BINDING CASSETTE SUB-FAMILY B MEMBER 6"/>
    <property type="match status" value="1"/>
</dbReference>
<evidence type="ECO:0000256" key="9">
    <source>
        <dbReference type="SAM" id="Phobius"/>
    </source>
</evidence>
<dbReference type="GO" id="GO:0005524">
    <property type="term" value="F:ATP binding"/>
    <property type="evidence" value="ECO:0007669"/>
    <property type="project" value="UniProtKB-KW"/>
</dbReference>
<feature type="domain" description="ABC transporter" evidence="10">
    <location>
        <begin position="354"/>
        <end position="590"/>
    </location>
</feature>
<evidence type="ECO:0000256" key="3">
    <source>
        <dbReference type="ARBA" id="ARBA00022692"/>
    </source>
</evidence>
<feature type="transmembrane region" description="Helical" evidence="9">
    <location>
        <begin position="265"/>
        <end position="284"/>
    </location>
</feature>
<dbReference type="Pfam" id="PF00664">
    <property type="entry name" value="ABC_membrane"/>
    <property type="match status" value="1"/>
</dbReference>
<evidence type="ECO:0000256" key="5">
    <source>
        <dbReference type="ARBA" id="ARBA00022840"/>
    </source>
</evidence>
<dbReference type="Gene3D" id="1.20.1560.10">
    <property type="entry name" value="ABC transporter type 1, transmembrane domain"/>
    <property type="match status" value="1"/>
</dbReference>
<evidence type="ECO:0000313" key="13">
    <source>
        <dbReference type="Proteomes" id="UP001597176"/>
    </source>
</evidence>
<comment type="subcellular location">
    <subcellularLocation>
        <location evidence="1">Cell membrane</location>
        <topology evidence="1">Multi-pass membrane protein</topology>
    </subcellularLocation>
</comment>
<dbReference type="Pfam" id="PF00005">
    <property type="entry name" value="ABC_tran"/>
    <property type="match status" value="1"/>
</dbReference>
<dbReference type="InterPro" id="IPR003439">
    <property type="entry name" value="ABC_transporter-like_ATP-bd"/>
</dbReference>
<dbReference type="RefSeq" id="WP_238207979.1">
    <property type="nucleotide sequence ID" value="NZ_JBHTND010000001.1"/>
</dbReference>
<evidence type="ECO:0000256" key="6">
    <source>
        <dbReference type="ARBA" id="ARBA00022989"/>
    </source>
</evidence>
<dbReference type="PANTHER" id="PTHR24221">
    <property type="entry name" value="ATP-BINDING CASSETTE SUB-FAMILY B"/>
    <property type="match status" value="1"/>
</dbReference>
<accession>A0ABW3WTP6</accession>
<sequence length="609" mass="64370">MGALKDLFRILGHRDRKRLAFITVGLAVAAVIEVLGVASVIPFLTLVGDPGAAGRIPYLVGLRDALGLTNERAFLLVTGAAALGAILTTSLVNAALTYAQLLYTNLVGYNLSRRLLARYVDRDYLFFAHANSAELAKNVLSEIDRLVSGVLTPLTVIASRAFSALAVIIFLLAYAPRLAFILGGGFGGIYVLLYLLMRARLAHLGAGAIVDNEQRFRVVQETFGALTELRLYGRVEAFSGRFDEPAQTYARATAASLLTGQLPRFAIEALAFGGVIVVVLFALAQGLDTAGMLPLLGLFAFAGYRMLPAFQNIFNSAALIRFSLPAVAVVADALIGEREPPPRTGHRLPFTDAIRLQGVSFDYASRRPALQDIDLTIASNTTVGVVGRTGSGKSTLIALILGLVRPSSGSVSVDGVALDTETLPAWQNRIGYVPQDIFLIDGSVTANIALGVDPSAVNQPAVERAARLAGIHEVVMRLEGGYASGVGERGIRLSGGQRQRLGIARALYHDPDVIIFDEATSSLDGETETAVMAALSALSGQRTVILIAHRLTSLAATDVVHVLDEGRLIASGAPEIILSRLEAEPAPSNGGAPGRKAAAASRDRMAYPA</sequence>
<evidence type="ECO:0000256" key="2">
    <source>
        <dbReference type="ARBA" id="ARBA00005417"/>
    </source>
</evidence>
<keyword evidence="5 12" id="KW-0067">ATP-binding</keyword>
<dbReference type="InterPro" id="IPR003593">
    <property type="entry name" value="AAA+_ATPase"/>
</dbReference>
<dbReference type="InterPro" id="IPR017871">
    <property type="entry name" value="ABC_transporter-like_CS"/>
</dbReference>
<evidence type="ECO:0000259" key="11">
    <source>
        <dbReference type="PROSITE" id="PS50929"/>
    </source>
</evidence>
<dbReference type="InterPro" id="IPR036640">
    <property type="entry name" value="ABC1_TM_sf"/>
</dbReference>
<dbReference type="EMBL" id="JBHTND010000001">
    <property type="protein sequence ID" value="MFD1299974.1"/>
    <property type="molecule type" value="Genomic_DNA"/>
</dbReference>
<feature type="region of interest" description="Disordered" evidence="8">
    <location>
        <begin position="584"/>
        <end position="609"/>
    </location>
</feature>
<evidence type="ECO:0000256" key="1">
    <source>
        <dbReference type="ARBA" id="ARBA00004651"/>
    </source>
</evidence>